<name>A0A125Q6F0_9HYPH</name>
<dbReference type="Proteomes" id="UP000068164">
    <property type="component" value="Unassembled WGS sequence"/>
</dbReference>
<sequence>MTKTKPAPVSKFDQPADLPEFLASHGGPFFELQRRLKLVHESNLYTRRRIILFVAVAWAVPLLLTLPTLASETPTLKAYLTDPGPWARFFVGIAAFLAAEQAVEAGLRRKLGQFLRAPLIPPTLQGAALGALDTALKRRDSVLAELVCVALAVVCAVLAFTTFKQLPSTSWAATVAGEAHYLTLAGWWCVLISIPLFIFLLVRGIWRHLVWAELLRSIAHLDLRLVSTHPDGKGGLAFLAEYPNAYVLFVFGISCGMAAAVAKHQMQADLSATTLTTIMAVWLLVVLAFFAYPLSAFSKPLTQLKDKTLLTLSARATTQQRAAERKSIGANVVAPDANEAEQAIEPVDLTKQYEQTRKMSSMLVNRNTLLPVAAAALLPFAIAGATKLPYKEVFSVLKKLLLI</sequence>
<dbReference type="RefSeq" id="WP_062372137.1">
    <property type="nucleotide sequence ID" value="NZ_LNCD01000103.1"/>
</dbReference>
<feature type="transmembrane region" description="Helical" evidence="1">
    <location>
        <begin position="181"/>
        <end position="202"/>
    </location>
</feature>
<feature type="transmembrane region" description="Helical" evidence="1">
    <location>
        <begin position="369"/>
        <end position="390"/>
    </location>
</feature>
<evidence type="ECO:0000256" key="1">
    <source>
        <dbReference type="SAM" id="Phobius"/>
    </source>
</evidence>
<feature type="transmembrane region" description="Helical" evidence="1">
    <location>
        <begin position="246"/>
        <end position="262"/>
    </location>
</feature>
<dbReference type="OrthoDB" id="5493434at2"/>
<reference evidence="2 3" key="1">
    <citation type="submission" date="2015-11" db="EMBL/GenBank/DDBJ databases">
        <title>Draft Genome Sequence of the Strain BR 10423 (Rhizobium sp.) isolated from nodules of Mimosa pudica.</title>
        <authorList>
            <person name="Barauna A.C."/>
            <person name="Zilli J.E."/>
            <person name="Simoes-Araujo J.L."/>
            <person name="Reis V.M."/>
            <person name="James E.K."/>
            <person name="Reis F.B.Jr."/>
            <person name="Rouws L.F."/>
            <person name="Passos S.R."/>
            <person name="Gois S.R."/>
        </authorList>
    </citation>
    <scope>NUCLEOTIDE SEQUENCE [LARGE SCALE GENOMIC DNA]</scope>
    <source>
        <strain evidence="2 3">BR10423</strain>
    </source>
</reference>
<feature type="transmembrane region" description="Helical" evidence="1">
    <location>
        <begin position="50"/>
        <end position="69"/>
    </location>
</feature>
<keyword evidence="1" id="KW-1133">Transmembrane helix</keyword>
<evidence type="ECO:0008006" key="4">
    <source>
        <dbReference type="Google" id="ProtNLM"/>
    </source>
</evidence>
<proteinExistence type="predicted"/>
<accession>A0A125Q6F0</accession>
<dbReference type="AlphaFoldDB" id="A0A125Q6F0"/>
<feature type="transmembrane region" description="Helical" evidence="1">
    <location>
        <begin position="89"/>
        <end position="107"/>
    </location>
</feature>
<evidence type="ECO:0000313" key="2">
    <source>
        <dbReference type="EMBL" id="KWV47706.1"/>
    </source>
</evidence>
<comment type="caution">
    <text evidence="2">The sequence shown here is derived from an EMBL/GenBank/DDBJ whole genome shotgun (WGS) entry which is preliminary data.</text>
</comment>
<keyword evidence="3" id="KW-1185">Reference proteome</keyword>
<keyword evidence="1" id="KW-0472">Membrane</keyword>
<dbReference type="EMBL" id="LNCD01000103">
    <property type="protein sequence ID" value="KWV47706.1"/>
    <property type="molecule type" value="Genomic_DNA"/>
</dbReference>
<feature type="transmembrane region" description="Helical" evidence="1">
    <location>
        <begin position="142"/>
        <end position="161"/>
    </location>
</feature>
<organism evidence="2 3">
    <name type="scientific">Rhizobium altiplani</name>
    <dbReference type="NCBI Taxonomy" id="1864509"/>
    <lineage>
        <taxon>Bacteria</taxon>
        <taxon>Pseudomonadati</taxon>
        <taxon>Pseudomonadota</taxon>
        <taxon>Alphaproteobacteria</taxon>
        <taxon>Hyphomicrobiales</taxon>
        <taxon>Rhizobiaceae</taxon>
        <taxon>Rhizobium/Agrobacterium group</taxon>
        <taxon>Rhizobium</taxon>
    </lineage>
</organism>
<feature type="transmembrane region" description="Helical" evidence="1">
    <location>
        <begin position="274"/>
        <end position="294"/>
    </location>
</feature>
<protein>
    <recommendedName>
        <fullName evidence="4">Transmembrane protein</fullName>
    </recommendedName>
</protein>
<evidence type="ECO:0000313" key="3">
    <source>
        <dbReference type="Proteomes" id="UP000068164"/>
    </source>
</evidence>
<keyword evidence="1" id="KW-0812">Transmembrane</keyword>
<gene>
    <name evidence="2" type="ORF">AS026_13105</name>
</gene>